<sequence length="188" mass="20481">MTAKNLSLQILPVDVDRDCVEIATIYRHYVLNTFATFEEVPPSSSEMQQRIAACLDGGYPYVVAKVDGVCVGFAGTKLFYGRTAFHPSAENSIFLDPGFCGHGIGTLLLTRLIDDCSQRGILNLVALIGGGARNESSTRLHASCGFELVGNVRNVGRKIGQLHDMSIMQLVLPRNERTVKYVQSVSDS</sequence>
<dbReference type="RefSeq" id="WP_146409641.1">
    <property type="nucleotide sequence ID" value="NZ_SJPU01000004.1"/>
</dbReference>
<dbReference type="PANTHER" id="PTHR43072">
    <property type="entry name" value="N-ACETYLTRANSFERASE"/>
    <property type="match status" value="1"/>
</dbReference>
<comment type="caution">
    <text evidence="2">The sequence shown here is derived from an EMBL/GenBank/DDBJ whole genome shotgun (WGS) entry which is preliminary data.</text>
</comment>
<dbReference type="GO" id="GO:0016747">
    <property type="term" value="F:acyltransferase activity, transferring groups other than amino-acyl groups"/>
    <property type="evidence" value="ECO:0007669"/>
    <property type="project" value="InterPro"/>
</dbReference>
<dbReference type="PROSITE" id="PS51186">
    <property type="entry name" value="GNAT"/>
    <property type="match status" value="1"/>
</dbReference>
<dbReference type="AlphaFoldDB" id="A0A5C6BEP9"/>
<protein>
    <submittedName>
        <fullName evidence="2">N-acyltransferase YncA</fullName>
        <ecNumber evidence="2">2.3.1.-</ecNumber>
    </submittedName>
</protein>
<dbReference type="Pfam" id="PF00583">
    <property type="entry name" value="Acetyltransf_1"/>
    <property type="match status" value="1"/>
</dbReference>
<evidence type="ECO:0000313" key="3">
    <source>
        <dbReference type="Proteomes" id="UP000319908"/>
    </source>
</evidence>
<dbReference type="Gene3D" id="3.40.630.30">
    <property type="match status" value="1"/>
</dbReference>
<evidence type="ECO:0000259" key="1">
    <source>
        <dbReference type="PROSITE" id="PS51186"/>
    </source>
</evidence>
<keyword evidence="3" id="KW-1185">Reference proteome</keyword>
<proteinExistence type="predicted"/>
<dbReference type="InterPro" id="IPR016181">
    <property type="entry name" value="Acyl_CoA_acyltransferase"/>
</dbReference>
<dbReference type="InterPro" id="IPR000182">
    <property type="entry name" value="GNAT_dom"/>
</dbReference>
<dbReference type="CDD" id="cd04301">
    <property type="entry name" value="NAT_SF"/>
    <property type="match status" value="1"/>
</dbReference>
<dbReference type="Proteomes" id="UP000319908">
    <property type="component" value="Unassembled WGS sequence"/>
</dbReference>
<dbReference type="EC" id="2.3.1.-" evidence="2"/>
<keyword evidence="2" id="KW-0808">Transferase</keyword>
<dbReference type="PANTHER" id="PTHR43072:SF8">
    <property type="entry name" value="ACYLTRANSFERASE FABY-RELATED"/>
    <property type="match status" value="1"/>
</dbReference>
<dbReference type="SUPFAM" id="SSF55729">
    <property type="entry name" value="Acyl-CoA N-acyltransferases (Nat)"/>
    <property type="match status" value="1"/>
</dbReference>
<dbReference type="OrthoDB" id="9798006at2"/>
<name>A0A5C6BEP9_9BACT</name>
<reference evidence="2 3" key="1">
    <citation type="journal article" date="2020" name="Antonie Van Leeuwenhoek">
        <title>Rhodopirellula heiligendammensis sp. nov., Rhodopirellula pilleata sp. nov., and Rhodopirellula solitaria sp. nov. isolated from natural or artificial marine surfaces in Northern Germany and California, USA, and emended description of the genus Rhodopirellula.</title>
        <authorList>
            <person name="Kallscheuer N."/>
            <person name="Wiegand S."/>
            <person name="Jogler M."/>
            <person name="Boedeker C."/>
            <person name="Peeters S.H."/>
            <person name="Rast P."/>
            <person name="Heuer A."/>
            <person name="Jetten M.S.M."/>
            <person name="Rohde M."/>
            <person name="Jogler C."/>
        </authorList>
    </citation>
    <scope>NUCLEOTIDE SEQUENCE [LARGE SCALE GENOMIC DNA]</scope>
    <source>
        <strain evidence="2 3">Poly21</strain>
    </source>
</reference>
<feature type="domain" description="N-acetyltransferase" evidence="1">
    <location>
        <begin position="20"/>
        <end position="173"/>
    </location>
</feature>
<organism evidence="2 3">
    <name type="scientific">Allorhodopirellula heiligendammensis</name>
    <dbReference type="NCBI Taxonomy" id="2714739"/>
    <lineage>
        <taxon>Bacteria</taxon>
        <taxon>Pseudomonadati</taxon>
        <taxon>Planctomycetota</taxon>
        <taxon>Planctomycetia</taxon>
        <taxon>Pirellulales</taxon>
        <taxon>Pirellulaceae</taxon>
        <taxon>Allorhodopirellula</taxon>
    </lineage>
</organism>
<accession>A0A5C6BEP9</accession>
<keyword evidence="2" id="KW-0012">Acyltransferase</keyword>
<gene>
    <name evidence="2" type="primary">yncA</name>
    <name evidence="2" type="ORF">Poly21_51820</name>
</gene>
<dbReference type="EMBL" id="SJPU01000004">
    <property type="protein sequence ID" value="TWU10212.1"/>
    <property type="molecule type" value="Genomic_DNA"/>
</dbReference>
<evidence type="ECO:0000313" key="2">
    <source>
        <dbReference type="EMBL" id="TWU10212.1"/>
    </source>
</evidence>